<evidence type="ECO:0000313" key="1">
    <source>
        <dbReference type="EMBL" id="OYQ33871.1"/>
    </source>
</evidence>
<dbReference type="RefSeq" id="WP_094472673.1">
    <property type="nucleotide sequence ID" value="NZ_NOXT01000074.1"/>
</dbReference>
<dbReference type="AlphaFoldDB" id="A0A255YXH6"/>
<proteinExistence type="predicted"/>
<name>A0A255YXH6_9SPHN</name>
<comment type="caution">
    <text evidence="1">The sequence shown here is derived from an EMBL/GenBank/DDBJ whole genome shotgun (WGS) entry which is preliminary data.</text>
</comment>
<gene>
    <name evidence="1" type="ORF">CHU93_02830</name>
</gene>
<protein>
    <submittedName>
        <fullName evidence="1">Uncharacterized protein</fullName>
    </submittedName>
</protein>
<accession>A0A255YXH6</accession>
<sequence>MLALLLAAALAPGVYTNEDDHYFARERNDPAIPAWTGVEVAADGRWRRIDWHGKALTDWATGDPPGLAQGDGRISLNTASGQATVVKKGETFTCWISTLKNAKKPDGKDDWTFAVARQSG</sequence>
<dbReference type="EMBL" id="NOXT01000074">
    <property type="protein sequence ID" value="OYQ33871.1"/>
    <property type="molecule type" value="Genomic_DNA"/>
</dbReference>
<dbReference type="OrthoDB" id="6378475at2"/>
<dbReference type="Proteomes" id="UP000216991">
    <property type="component" value="Unassembled WGS sequence"/>
</dbReference>
<organism evidence="1 2">
    <name type="scientific">Sandarakinorhabdus cyanobacteriorum</name>
    <dbReference type="NCBI Taxonomy" id="1981098"/>
    <lineage>
        <taxon>Bacteria</taxon>
        <taxon>Pseudomonadati</taxon>
        <taxon>Pseudomonadota</taxon>
        <taxon>Alphaproteobacteria</taxon>
        <taxon>Sphingomonadales</taxon>
        <taxon>Sphingosinicellaceae</taxon>
        <taxon>Sandarakinorhabdus</taxon>
    </lineage>
</organism>
<keyword evidence="2" id="KW-1185">Reference proteome</keyword>
<reference evidence="1 2" key="1">
    <citation type="submission" date="2017-07" db="EMBL/GenBank/DDBJ databases">
        <title>Sandarakinorhabdus cyanobacteriorum sp. nov., a novel bacterium isolated from cyanobacterial aggregates in a eutrophic lake.</title>
        <authorList>
            <person name="Cai H."/>
        </authorList>
    </citation>
    <scope>NUCLEOTIDE SEQUENCE [LARGE SCALE GENOMIC DNA]</scope>
    <source>
        <strain evidence="1 2">TH057</strain>
    </source>
</reference>
<evidence type="ECO:0000313" key="2">
    <source>
        <dbReference type="Proteomes" id="UP000216991"/>
    </source>
</evidence>